<name>A0A0K1H0L8_YERPE</name>
<sequence>MPTLPRIDYRIEKYQLTEASETPKIAAQWQQVINTCQQQKAGSTERLQIAMQTVDYVTSFELPFRLMLIRAPQLIDKLREDGGIFSKSAKINGNKRCVVYSRRADFSAPEDFQYRRTYKVFRTGAEGGTTSSYTSITQQSDVPRERLRLALSSGLLVTALDAMLFFGVQRIASDVAIFRKQGMRVTLLHVSAFDSMTQSVRDIPAYRADIFPIEQ</sequence>
<dbReference type="EMBL" id="KT020860">
    <property type="protein sequence ID" value="AKT73179.1"/>
    <property type="molecule type" value="Genomic_DNA"/>
</dbReference>
<proteinExistence type="predicted"/>
<accession>A0A0K1H0L8</accession>
<evidence type="ECO:0008006" key="2">
    <source>
        <dbReference type="Google" id="ProtNLM"/>
    </source>
</evidence>
<accession>A0A5P8YM88</accession>
<keyword evidence="1" id="KW-0614">Plasmid</keyword>
<dbReference type="AlphaFoldDB" id="A0A0K1H0L8"/>
<protein>
    <recommendedName>
        <fullName evidence="2">DNA-binding protein</fullName>
    </recommendedName>
</protein>
<geneLocation type="plasmid" evidence="1">
    <name>pTP33</name>
</geneLocation>
<dbReference type="RefSeq" id="WP_016261353.1">
    <property type="nucleotide sequence ID" value="NZ_CP045152.1"/>
</dbReference>
<organism evidence="1">
    <name type="scientific">Yersinia pestis</name>
    <dbReference type="NCBI Taxonomy" id="632"/>
    <lineage>
        <taxon>Bacteria</taxon>
        <taxon>Pseudomonadati</taxon>
        <taxon>Pseudomonadota</taxon>
        <taxon>Gammaproteobacteria</taxon>
        <taxon>Enterobacterales</taxon>
        <taxon>Yersiniaceae</taxon>
        <taxon>Yersinia</taxon>
    </lineage>
</organism>
<reference evidence="1" key="1">
    <citation type="submission" date="2015-06" db="EMBL/GenBank/DDBJ databases">
        <title>Complete cryptic plasmid (pTP33) assembly of Yersinia pestis biovar Medievalis strain I-2638.</title>
        <authorList>
            <person name="Afanas'ev M.V."/>
            <person name="Tokmakova E.G."/>
            <person name="Polovinkina V.S."/>
            <person name="Sidorova E.A."/>
            <person name="Sinkov V.V."/>
            <person name="Balakhonov S.V."/>
        </authorList>
    </citation>
    <scope>NUCLEOTIDE SEQUENCE</scope>
    <source>
        <strain evidence="1">I-2638</strain>
        <plasmid evidence="1">pTP33</plasmid>
    </source>
</reference>
<evidence type="ECO:0000313" key="1">
    <source>
        <dbReference type="EMBL" id="AKT73179.1"/>
    </source>
</evidence>